<keyword evidence="4 8" id="KW-0317">Glutathione biosynthesis</keyword>
<dbReference type="Gene3D" id="3.30.590.20">
    <property type="match status" value="1"/>
</dbReference>
<comment type="similarity">
    <text evidence="8">Belongs to the glutamate--cysteine ligase type 1 family.</text>
</comment>
<evidence type="ECO:0000256" key="1">
    <source>
        <dbReference type="ARBA" id="ARBA00005006"/>
    </source>
</evidence>
<dbReference type="GO" id="GO:0046872">
    <property type="term" value="F:metal ion binding"/>
    <property type="evidence" value="ECO:0007669"/>
    <property type="project" value="TreeGrafter"/>
</dbReference>
<proteinExistence type="inferred from homology"/>
<dbReference type="InterPro" id="IPR007370">
    <property type="entry name" value="Glu_cys_ligase"/>
</dbReference>
<evidence type="ECO:0000256" key="6">
    <source>
        <dbReference type="ARBA" id="ARBA00022840"/>
    </source>
</evidence>
<dbReference type="PANTHER" id="PTHR38761:SF1">
    <property type="entry name" value="GLUTAMATE--CYSTEINE LIGASE"/>
    <property type="match status" value="1"/>
</dbReference>
<evidence type="ECO:0000256" key="3">
    <source>
        <dbReference type="ARBA" id="ARBA00022598"/>
    </source>
</evidence>
<evidence type="ECO:0000313" key="12">
    <source>
        <dbReference type="Proteomes" id="UP000327194"/>
    </source>
</evidence>
<dbReference type="GO" id="GO:0004357">
    <property type="term" value="F:glutamate-cysteine ligase activity"/>
    <property type="evidence" value="ECO:0007669"/>
    <property type="project" value="UniProtKB-EC"/>
</dbReference>
<dbReference type="Pfam" id="PF04262">
    <property type="entry name" value="Glu_cys_ligase"/>
    <property type="match status" value="1"/>
</dbReference>
<name>A0AAE6TWI9_9LACO</name>
<dbReference type="KEGG" id="lfv:LF543_05190"/>
<keyword evidence="3 8" id="KW-0436">Ligase</keyword>
<evidence type="ECO:0000259" key="10">
    <source>
        <dbReference type="Pfam" id="PF04262"/>
    </source>
</evidence>
<dbReference type="PANTHER" id="PTHR38761">
    <property type="entry name" value="GLUTAMATE--CYSTEINE LIGASE"/>
    <property type="match status" value="1"/>
</dbReference>
<dbReference type="EMBL" id="CP045562">
    <property type="protein sequence ID" value="QFX92971.1"/>
    <property type="molecule type" value="Genomic_DNA"/>
</dbReference>
<gene>
    <name evidence="11" type="ORF">LF543_05190</name>
</gene>
<dbReference type="Proteomes" id="UP000327194">
    <property type="component" value="Chromosome"/>
</dbReference>
<evidence type="ECO:0000256" key="2">
    <source>
        <dbReference type="ARBA" id="ARBA00012220"/>
    </source>
</evidence>
<comment type="catalytic activity">
    <reaction evidence="7 9">
        <text>L-cysteine + L-glutamate + ATP = gamma-L-glutamyl-L-cysteine + ADP + phosphate + H(+)</text>
        <dbReference type="Rhea" id="RHEA:13285"/>
        <dbReference type="ChEBI" id="CHEBI:15378"/>
        <dbReference type="ChEBI" id="CHEBI:29985"/>
        <dbReference type="ChEBI" id="CHEBI:30616"/>
        <dbReference type="ChEBI" id="CHEBI:35235"/>
        <dbReference type="ChEBI" id="CHEBI:43474"/>
        <dbReference type="ChEBI" id="CHEBI:58173"/>
        <dbReference type="ChEBI" id="CHEBI:456216"/>
        <dbReference type="EC" id="6.3.2.2"/>
    </reaction>
</comment>
<accession>A0AAE6TWI9</accession>
<dbReference type="GO" id="GO:0005524">
    <property type="term" value="F:ATP binding"/>
    <property type="evidence" value="ECO:0007669"/>
    <property type="project" value="UniProtKB-KW"/>
</dbReference>
<evidence type="ECO:0000313" key="11">
    <source>
        <dbReference type="EMBL" id="QFX92971.1"/>
    </source>
</evidence>
<dbReference type="EC" id="6.3.2.2" evidence="2 9"/>
<sequence>MKMRSKVELASSSNELFAGLFGIEIEENRVDLSRNSLSRFPHQKELGDRQGKKTHFQTDFAESMEELVTDKHATMKGVLEQMRSLQSILHGTLKPNEIIWPMSMPPKLNEDDVDFVRNTFKRFWMADYRKWLVKRYGIFRQIMCGIHFNYSPSDQIIAIFQSNHHIKRKKRAQTELLFQIAQQLVGERWLITYLFGATPLSENSDDQLFGVEQQVVPVRSLRSSKYGYENAKEIHVSYGSLSEYVNDLQHEVNSHKLFSESEFYGPVRLKAKDGINSVQAKGFDYLELRTLDLDPFDFLEIDLKTLDLIHLLIVDAIINPQEWNDEQLDEAKAQNNQVALQHPTDHLPTNLKQQASVIMKRINRLVQYAPDSLKVELEEALAAATKKLIDPNLTPAAQLIKFKKQNSLMDFGIQRGKQLKQQYANQSVAEAFPGINPDAVNQYIEKQEGING</sequence>
<comment type="pathway">
    <text evidence="1 9">Sulfur metabolism; glutathione biosynthesis; glutathione from L-cysteine and L-glutamate: step 1/2.</text>
</comment>
<reference evidence="11 12" key="1">
    <citation type="submission" date="2019-10" db="EMBL/GenBank/DDBJ databases">
        <title>Genome sequencing of Lactobacillus fructivorans.</title>
        <authorList>
            <person name="Kim K."/>
        </authorList>
    </citation>
    <scope>NUCLEOTIDE SEQUENCE [LARGE SCALE GENOMIC DNA]</scope>
    <source>
        <strain evidence="11 12">LF543</strain>
    </source>
</reference>
<protein>
    <recommendedName>
        <fullName evidence="2 9">Glutamate--cysteine ligase</fullName>
        <ecNumber evidence="2 9">6.3.2.2</ecNumber>
    </recommendedName>
</protein>
<evidence type="ECO:0000256" key="4">
    <source>
        <dbReference type="ARBA" id="ARBA00022684"/>
    </source>
</evidence>
<evidence type="ECO:0000256" key="8">
    <source>
        <dbReference type="RuleBase" id="RU003544"/>
    </source>
</evidence>
<evidence type="ECO:0000256" key="9">
    <source>
        <dbReference type="RuleBase" id="RU004391"/>
    </source>
</evidence>
<dbReference type="AlphaFoldDB" id="A0AAE6TWI9"/>
<evidence type="ECO:0000256" key="5">
    <source>
        <dbReference type="ARBA" id="ARBA00022741"/>
    </source>
</evidence>
<dbReference type="SUPFAM" id="SSF55931">
    <property type="entry name" value="Glutamine synthetase/guanido kinase"/>
    <property type="match status" value="1"/>
</dbReference>
<feature type="domain" description="Glutamate--cysteine ligase" evidence="10">
    <location>
        <begin position="11"/>
        <end position="254"/>
    </location>
</feature>
<dbReference type="GO" id="GO:0006750">
    <property type="term" value="P:glutathione biosynthetic process"/>
    <property type="evidence" value="ECO:0007669"/>
    <property type="project" value="UniProtKB-KW"/>
</dbReference>
<organism evidence="11 12">
    <name type="scientific">Fructilactobacillus fructivorans</name>
    <dbReference type="NCBI Taxonomy" id="1614"/>
    <lineage>
        <taxon>Bacteria</taxon>
        <taxon>Bacillati</taxon>
        <taxon>Bacillota</taxon>
        <taxon>Bacilli</taxon>
        <taxon>Lactobacillales</taxon>
        <taxon>Lactobacillaceae</taxon>
        <taxon>Fructilactobacillus</taxon>
    </lineage>
</organism>
<dbReference type="InterPro" id="IPR006334">
    <property type="entry name" value="Glut_cys_ligase"/>
</dbReference>
<keyword evidence="6" id="KW-0067">ATP-binding</keyword>
<evidence type="ECO:0000256" key="7">
    <source>
        <dbReference type="ARBA" id="ARBA00048819"/>
    </source>
</evidence>
<keyword evidence="5" id="KW-0547">Nucleotide-binding</keyword>
<dbReference type="GO" id="GO:0005829">
    <property type="term" value="C:cytosol"/>
    <property type="evidence" value="ECO:0007669"/>
    <property type="project" value="TreeGrafter"/>
</dbReference>
<dbReference type="InterPro" id="IPR014746">
    <property type="entry name" value="Gln_synth/guanido_kin_cat_dom"/>
</dbReference>